<dbReference type="Proteomes" id="UP000190166">
    <property type="component" value="Unassembled WGS sequence"/>
</dbReference>
<reference evidence="1 2" key="1">
    <citation type="submission" date="2017-02" db="EMBL/GenBank/DDBJ databases">
        <authorList>
            <person name="Peterson S.W."/>
        </authorList>
    </citation>
    <scope>NUCLEOTIDE SEQUENCE [LARGE SCALE GENOMIC DNA]</scope>
    <source>
        <strain evidence="1 2">DSM 18108</strain>
    </source>
</reference>
<evidence type="ECO:0000313" key="1">
    <source>
        <dbReference type="EMBL" id="SKD10103.1"/>
    </source>
</evidence>
<keyword evidence="2" id="KW-1185">Reference proteome</keyword>
<organism evidence="1 2">
    <name type="scientific">Chitinophaga ginsengisegetis</name>
    <dbReference type="NCBI Taxonomy" id="393003"/>
    <lineage>
        <taxon>Bacteria</taxon>
        <taxon>Pseudomonadati</taxon>
        <taxon>Bacteroidota</taxon>
        <taxon>Chitinophagia</taxon>
        <taxon>Chitinophagales</taxon>
        <taxon>Chitinophagaceae</taxon>
        <taxon>Chitinophaga</taxon>
    </lineage>
</organism>
<name>A0A1T5PBW4_9BACT</name>
<accession>A0A1T5PBW4</accession>
<dbReference type="RefSeq" id="WP_079473264.1">
    <property type="nucleotide sequence ID" value="NZ_FUZZ01000006.1"/>
</dbReference>
<sequence length="109" mass="11797">MTAESITIKQMLEDMGKGRPFSLTYVTADTKKGTGGKLVKIASAILSGYNLADGSRVTASVMNNASLTGKSSKRPNHSAHFTRNILLKDSTLRKVHIDLVTEYNGKKVL</sequence>
<dbReference type="STRING" id="393003.SAMN05660461_6003"/>
<gene>
    <name evidence="1" type="ORF">SAMN05660461_6003</name>
</gene>
<evidence type="ECO:0000313" key="2">
    <source>
        <dbReference type="Proteomes" id="UP000190166"/>
    </source>
</evidence>
<protein>
    <submittedName>
        <fullName evidence="1">Uncharacterized protein</fullName>
    </submittedName>
</protein>
<proteinExistence type="predicted"/>
<dbReference type="EMBL" id="FUZZ01000006">
    <property type="protein sequence ID" value="SKD10103.1"/>
    <property type="molecule type" value="Genomic_DNA"/>
</dbReference>
<dbReference type="AlphaFoldDB" id="A0A1T5PBW4"/>